<evidence type="ECO:0000256" key="6">
    <source>
        <dbReference type="ARBA" id="ARBA00022825"/>
    </source>
</evidence>
<comment type="subcellular location">
    <subcellularLocation>
        <location evidence="1">Secreted</location>
    </subcellularLocation>
</comment>
<evidence type="ECO:0000256" key="2">
    <source>
        <dbReference type="ARBA" id="ARBA00022525"/>
    </source>
</evidence>
<dbReference type="InterPro" id="IPR032675">
    <property type="entry name" value="LRR_dom_sf"/>
</dbReference>
<dbReference type="FunFam" id="2.40.10.10:FF:000146">
    <property type="entry name" value="Serine protease 53"/>
    <property type="match status" value="1"/>
</dbReference>
<evidence type="ECO:0000259" key="12">
    <source>
        <dbReference type="PROSITE" id="PS50240"/>
    </source>
</evidence>
<dbReference type="PRINTS" id="PR00722">
    <property type="entry name" value="CHYMOTRYPSIN"/>
</dbReference>
<dbReference type="InterPro" id="IPR001314">
    <property type="entry name" value="Peptidase_S1A"/>
</dbReference>
<evidence type="ECO:0000256" key="1">
    <source>
        <dbReference type="ARBA" id="ARBA00004613"/>
    </source>
</evidence>
<evidence type="ECO:0000313" key="15">
    <source>
        <dbReference type="Proteomes" id="UP000677054"/>
    </source>
</evidence>
<dbReference type="Pfam" id="PF00084">
    <property type="entry name" value="Sushi"/>
    <property type="match status" value="1"/>
</dbReference>
<dbReference type="InterPro" id="IPR033116">
    <property type="entry name" value="TRYPSIN_SER"/>
</dbReference>
<keyword evidence="2" id="KW-0964">Secreted</keyword>
<evidence type="ECO:0000259" key="13">
    <source>
        <dbReference type="PROSITE" id="PS50923"/>
    </source>
</evidence>
<dbReference type="InterPro" id="IPR009003">
    <property type="entry name" value="Peptidase_S1_PA"/>
</dbReference>
<dbReference type="InterPro" id="IPR043504">
    <property type="entry name" value="Peptidase_S1_PA_chymotrypsin"/>
</dbReference>
<dbReference type="EMBL" id="CAJPEV010003125">
    <property type="protein sequence ID" value="CAG0899000.1"/>
    <property type="molecule type" value="Genomic_DNA"/>
</dbReference>
<dbReference type="InterPro" id="IPR001611">
    <property type="entry name" value="Leu-rich_rpt"/>
</dbReference>
<evidence type="ECO:0000256" key="10">
    <source>
        <dbReference type="RuleBase" id="RU363034"/>
    </source>
</evidence>
<dbReference type="Gene3D" id="2.10.70.10">
    <property type="entry name" value="Complement Module, domain 1"/>
    <property type="match status" value="1"/>
</dbReference>
<dbReference type="PANTHER" id="PTHR24264">
    <property type="entry name" value="TRYPSIN-RELATED"/>
    <property type="match status" value="1"/>
</dbReference>
<dbReference type="SMART" id="SM00020">
    <property type="entry name" value="Tryp_SPc"/>
    <property type="match status" value="1"/>
</dbReference>
<keyword evidence="6 10" id="KW-0720">Serine protease</keyword>
<evidence type="ECO:0000256" key="4">
    <source>
        <dbReference type="ARBA" id="ARBA00022729"/>
    </source>
</evidence>
<dbReference type="GO" id="GO:0005615">
    <property type="term" value="C:extracellular space"/>
    <property type="evidence" value="ECO:0007669"/>
    <property type="project" value="TreeGrafter"/>
</dbReference>
<evidence type="ECO:0000256" key="7">
    <source>
        <dbReference type="ARBA" id="ARBA00023145"/>
    </source>
</evidence>
<dbReference type="CDD" id="cd00033">
    <property type="entry name" value="CCP"/>
    <property type="match status" value="1"/>
</dbReference>
<dbReference type="InterPro" id="IPR001254">
    <property type="entry name" value="Trypsin_dom"/>
</dbReference>
<dbReference type="OrthoDB" id="660555at2759"/>
<comment type="caution">
    <text evidence="9">Lacks conserved residue(s) required for the propagation of feature annotation.</text>
</comment>
<accession>A0A7R9AB23</accession>
<dbReference type="GO" id="GO:0006508">
    <property type="term" value="P:proteolysis"/>
    <property type="evidence" value="ECO:0007669"/>
    <property type="project" value="UniProtKB-KW"/>
</dbReference>
<feature type="disulfide bond" evidence="9">
    <location>
        <begin position="366"/>
        <end position="393"/>
    </location>
</feature>
<dbReference type="PROSITE" id="PS50240">
    <property type="entry name" value="TRYPSIN_DOM"/>
    <property type="match status" value="1"/>
</dbReference>
<dbReference type="PROSITE" id="PS00135">
    <property type="entry name" value="TRYPSIN_SER"/>
    <property type="match status" value="1"/>
</dbReference>
<protein>
    <submittedName>
        <fullName evidence="14">Uncharacterized protein</fullName>
    </submittedName>
</protein>
<feature type="domain" description="Peptidase S1" evidence="12">
    <location>
        <begin position="411"/>
        <end position="677"/>
    </location>
</feature>
<proteinExistence type="predicted"/>
<dbReference type="SUPFAM" id="SSF50494">
    <property type="entry name" value="Trypsin-like serine proteases"/>
    <property type="match status" value="1"/>
</dbReference>
<dbReference type="Gene3D" id="2.40.10.10">
    <property type="entry name" value="Trypsin-like serine proteases"/>
    <property type="match status" value="3"/>
</dbReference>
<keyword evidence="7" id="KW-0865">Zymogen</keyword>
<dbReference type="Pfam" id="PF00089">
    <property type="entry name" value="Trypsin"/>
    <property type="match status" value="1"/>
</dbReference>
<keyword evidence="3 10" id="KW-0645">Protease</keyword>
<dbReference type="InterPro" id="IPR050127">
    <property type="entry name" value="Serine_Proteases_S1"/>
</dbReference>
<dbReference type="PROSITE" id="PS50923">
    <property type="entry name" value="SUSHI"/>
    <property type="match status" value="1"/>
</dbReference>
<dbReference type="InterPro" id="IPR000436">
    <property type="entry name" value="Sushi_SCR_CCP_dom"/>
</dbReference>
<dbReference type="PANTHER" id="PTHR24264:SF54">
    <property type="entry name" value="PEPTIDASE S1 DOMAIN-CONTAINING PROTEIN"/>
    <property type="match status" value="1"/>
</dbReference>
<evidence type="ECO:0000256" key="5">
    <source>
        <dbReference type="ARBA" id="ARBA00022801"/>
    </source>
</evidence>
<reference evidence="14" key="1">
    <citation type="submission" date="2020-11" db="EMBL/GenBank/DDBJ databases">
        <authorList>
            <person name="Tran Van P."/>
        </authorList>
    </citation>
    <scope>NUCLEOTIDE SEQUENCE</scope>
</reference>
<evidence type="ECO:0000256" key="8">
    <source>
        <dbReference type="ARBA" id="ARBA00023157"/>
    </source>
</evidence>
<evidence type="ECO:0000313" key="14">
    <source>
        <dbReference type="EMBL" id="CAD7250877.1"/>
    </source>
</evidence>
<gene>
    <name evidence="14" type="ORF">DSTB1V02_LOCUS10646</name>
</gene>
<dbReference type="SMART" id="SM00364">
    <property type="entry name" value="LRR_BAC"/>
    <property type="match status" value="7"/>
</dbReference>
<dbReference type="SUPFAM" id="SSF52058">
    <property type="entry name" value="L domain-like"/>
    <property type="match status" value="1"/>
</dbReference>
<dbReference type="AlphaFoldDB" id="A0A7R9AB23"/>
<dbReference type="GO" id="GO:0004252">
    <property type="term" value="F:serine-type endopeptidase activity"/>
    <property type="evidence" value="ECO:0007669"/>
    <property type="project" value="InterPro"/>
</dbReference>
<dbReference type="PROSITE" id="PS00134">
    <property type="entry name" value="TRYPSIN_HIS"/>
    <property type="match status" value="1"/>
</dbReference>
<dbReference type="SMART" id="SM00032">
    <property type="entry name" value="CCP"/>
    <property type="match status" value="1"/>
</dbReference>
<evidence type="ECO:0000256" key="11">
    <source>
        <dbReference type="SAM" id="SignalP"/>
    </source>
</evidence>
<keyword evidence="8 9" id="KW-1015">Disulfide bond</keyword>
<dbReference type="InterPro" id="IPR018114">
    <property type="entry name" value="TRYPSIN_HIS"/>
</dbReference>
<evidence type="ECO:0000256" key="3">
    <source>
        <dbReference type="ARBA" id="ARBA00022670"/>
    </source>
</evidence>
<dbReference type="Proteomes" id="UP000677054">
    <property type="component" value="Unassembled WGS sequence"/>
</dbReference>
<feature type="domain" description="Sushi" evidence="13">
    <location>
        <begin position="340"/>
        <end position="395"/>
    </location>
</feature>
<dbReference type="Pfam" id="PF13516">
    <property type="entry name" value="LRR_6"/>
    <property type="match status" value="2"/>
</dbReference>
<dbReference type="PROSITE" id="PS51450">
    <property type="entry name" value="LRR"/>
    <property type="match status" value="2"/>
</dbReference>
<dbReference type="CDD" id="cd00190">
    <property type="entry name" value="Tryp_SPc"/>
    <property type="match status" value="1"/>
</dbReference>
<feature type="signal peptide" evidence="11">
    <location>
        <begin position="1"/>
        <end position="18"/>
    </location>
</feature>
<organism evidence="14">
    <name type="scientific">Darwinula stevensoni</name>
    <dbReference type="NCBI Taxonomy" id="69355"/>
    <lineage>
        <taxon>Eukaryota</taxon>
        <taxon>Metazoa</taxon>
        <taxon>Ecdysozoa</taxon>
        <taxon>Arthropoda</taxon>
        <taxon>Crustacea</taxon>
        <taxon>Oligostraca</taxon>
        <taxon>Ostracoda</taxon>
        <taxon>Podocopa</taxon>
        <taxon>Podocopida</taxon>
        <taxon>Darwinulocopina</taxon>
        <taxon>Darwinuloidea</taxon>
        <taxon>Darwinulidae</taxon>
        <taxon>Darwinula</taxon>
    </lineage>
</organism>
<name>A0A7R9AB23_9CRUS</name>
<dbReference type="EMBL" id="LR902642">
    <property type="protein sequence ID" value="CAD7250877.1"/>
    <property type="molecule type" value="Genomic_DNA"/>
</dbReference>
<keyword evidence="15" id="KW-1185">Reference proteome</keyword>
<dbReference type="Gene3D" id="3.80.10.10">
    <property type="entry name" value="Ribonuclease Inhibitor"/>
    <property type="match status" value="2"/>
</dbReference>
<keyword evidence="5 10" id="KW-0378">Hydrolase</keyword>
<keyword evidence="4 11" id="KW-0732">Signal</keyword>
<evidence type="ECO:0000256" key="9">
    <source>
        <dbReference type="PROSITE-ProRule" id="PRU00302"/>
    </source>
</evidence>
<feature type="chain" id="PRO_5036402823" evidence="11">
    <location>
        <begin position="19"/>
        <end position="681"/>
    </location>
</feature>
<sequence length="681" mass="76125">MTPFLTIVFIFLPSLVSGIFECPTQSIRPCKCTIDSMNNVKVDCSDATFDYEIQSALGVTSWPSNVPWQIPESRSIDLSSGYFTSVPAFKSDSLEELHLSQNTIKNVEFDKWATPKLRILNLMSNSLTSVPAFKSDSLEELDLSHNKITNVEFDKWATPKLRILKLLSNSLTSVPALKSDSLEELDLSYNQITNVEFDKWATPKLRILKLFINSLTSVPAFKSDSLEELNLIGNKITNVDFDKLATPKLRTLILSVNSLTSVSAFKSDSLEELNLIGNKITNVEFDKWATPKLRFLGLSFNSLTSVPVFKSGSLSAHTKVHMDRNWIAKIDGRVLHLILKELSQGDGFLYLDGGKYLIRSKVNYSCEEYHILRGPRIRICGAKQKWSGPDPFCEPECGTLKNVPGPASPLIKGGIMAEPGKWPWQAAIYDKQYKEILCGGALIGERWVLTAAHCVVEGTVRGVNDFFVYLGKHYRDVLRDDELVQKKEVTLIIPHPDYDAQHYNSDIALLKLTEPANFTDRVQLVCLPTHSDLTEVNLQGGSQGWVAGWGHDASNEGTDVLRHIKLSVISNEKCLNDSSFVTSNPLTNITENMFCAGDSSVASANGRREYKTVCPGDSGGPLVFTSDRGVRRKWFVEGIVSHIYVNSTQECSNYHPGQYGIYTRVKKFVDWIEESISMYSE</sequence>
<keyword evidence="9" id="KW-0768">Sushi</keyword>